<keyword evidence="2" id="KW-1185">Reference proteome</keyword>
<evidence type="ECO:0000313" key="2">
    <source>
        <dbReference type="Proteomes" id="UP000064967"/>
    </source>
</evidence>
<name>A0A0K1PYZ1_9BACT</name>
<proteinExistence type="predicted"/>
<dbReference type="AlphaFoldDB" id="A0A0K1PYZ1"/>
<evidence type="ECO:0000313" key="1">
    <source>
        <dbReference type="EMBL" id="AKU98740.1"/>
    </source>
</evidence>
<protein>
    <submittedName>
        <fullName evidence="1">Uncharacterized protein</fullName>
    </submittedName>
</protein>
<gene>
    <name evidence="1" type="ORF">AKJ09_05404</name>
</gene>
<sequence>MGVESEALLLLAPRKMLADALVEVLPKPKLHRAVVRYRHRVQNASMCSR</sequence>
<dbReference type="EMBL" id="CP012333">
    <property type="protein sequence ID" value="AKU98740.1"/>
    <property type="molecule type" value="Genomic_DNA"/>
</dbReference>
<accession>A0A0K1PYZ1</accession>
<dbReference type="KEGG" id="llu:AKJ09_05404"/>
<dbReference type="Proteomes" id="UP000064967">
    <property type="component" value="Chromosome"/>
</dbReference>
<reference evidence="1 2" key="1">
    <citation type="submission" date="2015-08" db="EMBL/GenBank/DDBJ databases">
        <authorList>
            <person name="Babu N.S."/>
            <person name="Beckwith C.J."/>
            <person name="Beseler K.G."/>
            <person name="Brison A."/>
            <person name="Carone J.V."/>
            <person name="Caskin T.P."/>
            <person name="Diamond M."/>
            <person name="Durham M.E."/>
            <person name="Foxe J.M."/>
            <person name="Go M."/>
            <person name="Henderson B.A."/>
            <person name="Jones I.B."/>
            <person name="McGettigan J.A."/>
            <person name="Micheletti S.J."/>
            <person name="Nasrallah M.E."/>
            <person name="Ortiz D."/>
            <person name="Piller C.R."/>
            <person name="Privatt S.R."/>
            <person name="Schneider S.L."/>
            <person name="Sharp S."/>
            <person name="Smith T.C."/>
            <person name="Stanton J.D."/>
            <person name="Ullery H.E."/>
            <person name="Wilson R.J."/>
            <person name="Serrano M.G."/>
            <person name="Buck G."/>
            <person name="Lee V."/>
            <person name="Wang Y."/>
            <person name="Carvalho R."/>
            <person name="Voegtly L."/>
            <person name="Shi R."/>
            <person name="Duckworth R."/>
            <person name="Johnson A."/>
            <person name="Loviza R."/>
            <person name="Walstead R."/>
            <person name="Shah Z."/>
            <person name="Kiflezghi M."/>
            <person name="Wade K."/>
            <person name="Ball S.L."/>
            <person name="Bradley K.W."/>
            <person name="Asai D.J."/>
            <person name="Bowman C.A."/>
            <person name="Russell D.A."/>
            <person name="Pope W.H."/>
            <person name="Jacobs-Sera D."/>
            <person name="Hendrix R.W."/>
            <person name="Hatfull G.F."/>
        </authorList>
    </citation>
    <scope>NUCLEOTIDE SEQUENCE [LARGE SCALE GENOMIC DNA]</scope>
    <source>
        <strain evidence="1 2">DSM 27648</strain>
    </source>
</reference>
<organism evidence="1 2">
    <name type="scientific">Labilithrix luteola</name>
    <dbReference type="NCBI Taxonomy" id="1391654"/>
    <lineage>
        <taxon>Bacteria</taxon>
        <taxon>Pseudomonadati</taxon>
        <taxon>Myxococcota</taxon>
        <taxon>Polyangia</taxon>
        <taxon>Polyangiales</taxon>
        <taxon>Labilitrichaceae</taxon>
        <taxon>Labilithrix</taxon>
    </lineage>
</organism>